<feature type="transmembrane region" description="Helical" evidence="5">
    <location>
        <begin position="91"/>
        <end position="115"/>
    </location>
</feature>
<keyword evidence="3 5" id="KW-1133">Transmembrane helix</keyword>
<accession>D0LF18</accession>
<evidence type="ECO:0000256" key="3">
    <source>
        <dbReference type="ARBA" id="ARBA00022989"/>
    </source>
</evidence>
<dbReference type="HOGENOM" id="CLU_046685_0_0_11"/>
<reference evidence="8" key="1">
    <citation type="submission" date="2009-10" db="EMBL/GenBank/DDBJ databases">
        <title>The complete chromosome of Gordonia bronchialis DSM 43247.</title>
        <authorList>
            <consortium name="US DOE Joint Genome Institute (JGI-PGF)"/>
            <person name="Lucas S."/>
            <person name="Copeland A."/>
            <person name="Lapidus A."/>
            <person name="Glavina del Rio T."/>
            <person name="Dalin E."/>
            <person name="Tice H."/>
            <person name="Bruce D."/>
            <person name="Goodwin L."/>
            <person name="Pitluck S."/>
            <person name="Kyrpides N."/>
            <person name="Mavromatis K."/>
            <person name="Ivanova N."/>
            <person name="Ovchinnikova G."/>
            <person name="Saunders E."/>
            <person name="Brettin T."/>
            <person name="Detter J.C."/>
            <person name="Han C."/>
            <person name="Larimer F."/>
            <person name="Land M."/>
            <person name="Hauser L."/>
            <person name="Markowitz V."/>
            <person name="Cheng J.-F."/>
            <person name="Hugenholtz P."/>
            <person name="Woyke T."/>
            <person name="Wu D."/>
            <person name="Jando M."/>
            <person name="Schneider S."/>
            <person name="Goeker M."/>
            <person name="Klenk H.-P."/>
            <person name="Eisen J.A."/>
        </authorList>
    </citation>
    <scope>NUCLEOTIDE SEQUENCE [LARGE SCALE GENOMIC DNA]</scope>
    <source>
        <strain evidence="8">ATCC 25592 / DSM 43247 / BCRC 13721 / JCM 3198 / KCTC 3076 / NBRC 16047 / NCTC 10667</strain>
    </source>
</reference>
<evidence type="ECO:0000256" key="5">
    <source>
        <dbReference type="SAM" id="Phobius"/>
    </source>
</evidence>
<dbReference type="PANTHER" id="PTHR23530:SF1">
    <property type="entry name" value="PERMEASE, MAJOR FACILITATOR SUPERFAMILY-RELATED"/>
    <property type="match status" value="1"/>
</dbReference>
<dbReference type="Proteomes" id="UP000001219">
    <property type="component" value="Chromosome"/>
</dbReference>
<dbReference type="GO" id="GO:0005886">
    <property type="term" value="C:plasma membrane"/>
    <property type="evidence" value="ECO:0007669"/>
    <property type="project" value="UniProtKB-SubCell"/>
</dbReference>
<name>D0LF18_GORB4</name>
<dbReference type="InterPro" id="IPR011701">
    <property type="entry name" value="MFS"/>
</dbReference>
<feature type="transmembrane region" description="Helical" evidence="5">
    <location>
        <begin position="275"/>
        <end position="296"/>
    </location>
</feature>
<gene>
    <name evidence="7" type="ordered locus">Gbro_3520</name>
</gene>
<organism evidence="7 8">
    <name type="scientific">Gordonia bronchialis (strain ATCC 25592 / DSM 43247 / BCRC 13721 / JCM 3198 / KCTC 3076 / NBRC 16047 / NCTC 10667)</name>
    <name type="common">Rhodococcus bronchialis</name>
    <dbReference type="NCBI Taxonomy" id="526226"/>
    <lineage>
        <taxon>Bacteria</taxon>
        <taxon>Bacillati</taxon>
        <taxon>Actinomycetota</taxon>
        <taxon>Actinomycetes</taxon>
        <taxon>Mycobacteriales</taxon>
        <taxon>Gordoniaceae</taxon>
        <taxon>Gordonia</taxon>
    </lineage>
</organism>
<evidence type="ECO:0000313" key="8">
    <source>
        <dbReference type="Proteomes" id="UP000001219"/>
    </source>
</evidence>
<comment type="subcellular location">
    <subcellularLocation>
        <location evidence="1">Cell membrane</location>
        <topology evidence="1">Multi-pass membrane protein</topology>
    </subcellularLocation>
</comment>
<evidence type="ECO:0000256" key="2">
    <source>
        <dbReference type="ARBA" id="ARBA00022692"/>
    </source>
</evidence>
<keyword evidence="4 5" id="KW-0472">Membrane</keyword>
<dbReference type="RefSeq" id="WP_012835227.1">
    <property type="nucleotide sequence ID" value="NC_013441.1"/>
</dbReference>
<dbReference type="Gene3D" id="1.20.1250.20">
    <property type="entry name" value="MFS general substrate transporter like domains"/>
    <property type="match status" value="1"/>
</dbReference>
<feature type="transmembrane region" description="Helical" evidence="5">
    <location>
        <begin position="238"/>
        <end position="255"/>
    </location>
</feature>
<dbReference type="EMBL" id="CP001802">
    <property type="protein sequence ID" value="ACY22713.1"/>
    <property type="molecule type" value="Genomic_DNA"/>
</dbReference>
<dbReference type="Pfam" id="PF07690">
    <property type="entry name" value="MFS_1"/>
    <property type="match status" value="1"/>
</dbReference>
<reference evidence="7 8" key="2">
    <citation type="journal article" date="2010" name="Stand. Genomic Sci.">
        <title>Complete genome sequence of Gordonia bronchialis type strain (3410).</title>
        <authorList>
            <person name="Ivanova N."/>
            <person name="Sikorski J."/>
            <person name="Jando M."/>
            <person name="Lapidus A."/>
            <person name="Nolan M."/>
            <person name="Lucas S."/>
            <person name="Del Rio T.G."/>
            <person name="Tice H."/>
            <person name="Copeland A."/>
            <person name="Cheng J.F."/>
            <person name="Chen F."/>
            <person name="Bruce D."/>
            <person name="Goodwin L."/>
            <person name="Pitluck S."/>
            <person name="Mavromatis K."/>
            <person name="Ovchinnikova G."/>
            <person name="Pati A."/>
            <person name="Chen A."/>
            <person name="Palaniappan K."/>
            <person name="Land M."/>
            <person name="Hauser L."/>
            <person name="Chang Y.J."/>
            <person name="Jeffries C.D."/>
            <person name="Chain P."/>
            <person name="Saunders E."/>
            <person name="Han C."/>
            <person name="Detter J.C."/>
            <person name="Brettin T."/>
            <person name="Rohde M."/>
            <person name="Goker M."/>
            <person name="Bristow J."/>
            <person name="Eisen J.A."/>
            <person name="Markowitz V."/>
            <person name="Hugenholtz P."/>
            <person name="Klenk H.P."/>
            <person name="Kyrpides N.C."/>
        </authorList>
    </citation>
    <scope>NUCLEOTIDE SEQUENCE [LARGE SCALE GENOMIC DNA]</scope>
    <source>
        <strain evidence="8">ATCC 25592 / DSM 43247 / BCRC 13721 / JCM 3198 / KCTC 3076 / NBRC 16047 / NCTC 10667</strain>
    </source>
</reference>
<evidence type="ECO:0000256" key="1">
    <source>
        <dbReference type="ARBA" id="ARBA00004651"/>
    </source>
</evidence>
<dbReference type="SUPFAM" id="SSF103473">
    <property type="entry name" value="MFS general substrate transporter"/>
    <property type="match status" value="1"/>
</dbReference>
<evidence type="ECO:0000313" key="7">
    <source>
        <dbReference type="EMBL" id="ACY22713.1"/>
    </source>
</evidence>
<dbReference type="GO" id="GO:0022857">
    <property type="term" value="F:transmembrane transporter activity"/>
    <property type="evidence" value="ECO:0007669"/>
    <property type="project" value="InterPro"/>
</dbReference>
<dbReference type="InterPro" id="IPR036259">
    <property type="entry name" value="MFS_trans_sf"/>
</dbReference>
<protein>
    <submittedName>
        <fullName evidence="7">Major facilitator superfamily MFS_1</fullName>
    </submittedName>
</protein>
<dbReference type="InterPro" id="IPR020846">
    <property type="entry name" value="MFS_dom"/>
</dbReference>
<dbReference type="PANTHER" id="PTHR23530">
    <property type="entry name" value="TRANSPORT PROTEIN-RELATED"/>
    <property type="match status" value="1"/>
</dbReference>
<dbReference type="KEGG" id="gbr:Gbro_3520"/>
<feature type="transmembrane region" description="Helical" evidence="5">
    <location>
        <begin position="334"/>
        <end position="357"/>
    </location>
</feature>
<dbReference type="PROSITE" id="PS50850">
    <property type="entry name" value="MFS"/>
    <property type="match status" value="1"/>
</dbReference>
<feature type="transmembrane region" description="Helical" evidence="5">
    <location>
        <begin position="303"/>
        <end position="322"/>
    </location>
</feature>
<dbReference type="eggNOG" id="COG2814">
    <property type="taxonomic scope" value="Bacteria"/>
</dbReference>
<feature type="transmembrane region" description="Helical" evidence="5">
    <location>
        <begin position="36"/>
        <end position="56"/>
    </location>
</feature>
<feature type="domain" description="Major facilitator superfamily (MFS) profile" evidence="6">
    <location>
        <begin position="1"/>
        <end position="434"/>
    </location>
</feature>
<evidence type="ECO:0000256" key="4">
    <source>
        <dbReference type="ARBA" id="ARBA00023136"/>
    </source>
</evidence>
<dbReference type="AlphaFoldDB" id="D0LF18"/>
<keyword evidence="2 5" id="KW-0812">Transmembrane</keyword>
<sequence>MAAVAAALFADLIPLYPVYAVMFADPTVPGAGLNPAQISALFIIWSVTSFVAEVPSGIVADRLSRRRLLMISPVITGGGFALWTFTPSFVAFAVGFVLWGVGGSLRSGTAQALLYDELDELGLAARYVRVAGRVRAAEAIGVLAGTALAGPLLAVGGYRAAGVAAVLSCLLAATAAWVLPETPRHLRRRRSEADDPTVAIAPGAIAPGADDQTVADAATPGWRGIVGDARRHLRTHPVVRRMLVLVVALTWVGALEEYLPFLAESFLGEGDSSPASVAVLMLVVGVGDVVGGLAAYRRVTMRTLGGWLGVAALCLLAGAWWASGAMSGVVWQPAGMVLVAIAFGVFGWALVVADALLQDRLSARSRATVTSVAGVGEEAVAILAFASWALGSVWLSPPALFAMAATPYLVLSLVIWSATIRSGTGAMTSRASGR</sequence>
<feature type="transmembrane region" description="Helical" evidence="5">
    <location>
        <begin position="400"/>
        <end position="420"/>
    </location>
</feature>
<keyword evidence="8" id="KW-1185">Reference proteome</keyword>
<feature type="transmembrane region" description="Helical" evidence="5">
    <location>
        <begin position="160"/>
        <end position="180"/>
    </location>
</feature>
<dbReference type="STRING" id="526226.Gbro_3520"/>
<dbReference type="InterPro" id="IPR053160">
    <property type="entry name" value="MFS_DHA3_Transporter"/>
</dbReference>
<feature type="transmembrane region" description="Helical" evidence="5">
    <location>
        <begin position="369"/>
        <end position="394"/>
    </location>
</feature>
<evidence type="ECO:0000259" key="6">
    <source>
        <dbReference type="PROSITE" id="PS50850"/>
    </source>
</evidence>
<proteinExistence type="predicted"/>